<proteinExistence type="predicted"/>
<sequence>MEELTAELLQVALDAIDEFGADIAYTAIETGGYNPATSSTQVVPAQPVPAKALVEDYNLQGSGQAYAAGLIKEGDKKFTVAGAAVSAIGGIEVGGKIDFDGGRYTALNVKQYYLGGTPILFEVQGRS</sequence>
<reference evidence="1" key="1">
    <citation type="submission" date="2020-04" db="EMBL/GenBank/DDBJ databases">
        <authorList>
            <person name="Chiriac C."/>
            <person name="Salcher M."/>
            <person name="Ghai R."/>
            <person name="Kavagutti S V."/>
        </authorList>
    </citation>
    <scope>NUCLEOTIDE SEQUENCE</scope>
</reference>
<dbReference type="EMBL" id="LR796252">
    <property type="protein sequence ID" value="CAB4131769.1"/>
    <property type="molecule type" value="Genomic_DNA"/>
</dbReference>
<gene>
    <name evidence="1" type="ORF">UFOVP131_40</name>
</gene>
<evidence type="ECO:0000313" key="1">
    <source>
        <dbReference type="EMBL" id="CAB4131769.1"/>
    </source>
</evidence>
<accession>A0A6J5LJG1</accession>
<name>A0A6J5LJG1_9CAUD</name>
<protein>
    <submittedName>
        <fullName evidence="1">Uncharacterized protein</fullName>
    </submittedName>
</protein>
<organism evidence="1">
    <name type="scientific">uncultured Caudovirales phage</name>
    <dbReference type="NCBI Taxonomy" id="2100421"/>
    <lineage>
        <taxon>Viruses</taxon>
        <taxon>Duplodnaviria</taxon>
        <taxon>Heunggongvirae</taxon>
        <taxon>Uroviricota</taxon>
        <taxon>Caudoviricetes</taxon>
        <taxon>Peduoviridae</taxon>
        <taxon>Maltschvirus</taxon>
        <taxon>Maltschvirus maltsch</taxon>
    </lineage>
</organism>